<gene>
    <name evidence="1" type="primary">cofC</name>
    <name evidence="1" type="ORF">K227x_10530</name>
</gene>
<reference evidence="1 2" key="1">
    <citation type="submission" date="2019-02" db="EMBL/GenBank/DDBJ databases">
        <title>Deep-cultivation of Planctomycetes and their phenomic and genomic characterization uncovers novel biology.</title>
        <authorList>
            <person name="Wiegand S."/>
            <person name="Jogler M."/>
            <person name="Boedeker C."/>
            <person name="Pinto D."/>
            <person name="Vollmers J."/>
            <person name="Rivas-Marin E."/>
            <person name="Kohn T."/>
            <person name="Peeters S.H."/>
            <person name="Heuer A."/>
            <person name="Rast P."/>
            <person name="Oberbeckmann S."/>
            <person name="Bunk B."/>
            <person name="Jeske O."/>
            <person name="Meyerdierks A."/>
            <person name="Storesund J.E."/>
            <person name="Kallscheuer N."/>
            <person name="Luecker S."/>
            <person name="Lage O.M."/>
            <person name="Pohl T."/>
            <person name="Merkel B.J."/>
            <person name="Hornburger P."/>
            <person name="Mueller R.-W."/>
            <person name="Bruemmer F."/>
            <person name="Labrenz M."/>
            <person name="Spormann A.M."/>
            <person name="Op den Camp H."/>
            <person name="Overmann J."/>
            <person name="Amann R."/>
            <person name="Jetten M.S.M."/>
            <person name="Mascher T."/>
            <person name="Medema M.H."/>
            <person name="Devos D.P."/>
            <person name="Kaster A.-K."/>
            <person name="Ovreas L."/>
            <person name="Rohde M."/>
            <person name="Galperin M.Y."/>
            <person name="Jogler C."/>
        </authorList>
    </citation>
    <scope>NUCLEOTIDE SEQUENCE [LARGE SCALE GENOMIC DNA]</scope>
    <source>
        <strain evidence="1 2">K22_7</strain>
    </source>
</reference>
<dbReference type="GO" id="GO:0043814">
    <property type="term" value="F:phospholactate guanylyltransferase activity"/>
    <property type="evidence" value="ECO:0007669"/>
    <property type="project" value="UniProtKB-EC"/>
</dbReference>
<dbReference type="Gene3D" id="3.90.550.10">
    <property type="entry name" value="Spore Coat Polysaccharide Biosynthesis Protein SpsA, Chain A"/>
    <property type="match status" value="1"/>
</dbReference>
<dbReference type="EC" id="2.7.7.68" evidence="1"/>
<dbReference type="KEGG" id="rlc:K227x_10530"/>
<evidence type="ECO:0000313" key="1">
    <source>
        <dbReference type="EMBL" id="QDT02675.1"/>
    </source>
</evidence>
<dbReference type="InterPro" id="IPR029044">
    <property type="entry name" value="Nucleotide-diphossugar_trans"/>
</dbReference>
<dbReference type="PANTHER" id="PTHR36529:SF1">
    <property type="entry name" value="GLYCOSYLTRANSFERASE"/>
    <property type="match status" value="1"/>
</dbReference>
<accession>A0A517N6B0</accession>
<dbReference type="AlphaFoldDB" id="A0A517N6B0"/>
<organism evidence="1 2">
    <name type="scientific">Rubripirellula lacrimiformis</name>
    <dbReference type="NCBI Taxonomy" id="1930273"/>
    <lineage>
        <taxon>Bacteria</taxon>
        <taxon>Pseudomonadati</taxon>
        <taxon>Planctomycetota</taxon>
        <taxon>Planctomycetia</taxon>
        <taxon>Pirellulales</taxon>
        <taxon>Pirellulaceae</taxon>
        <taxon>Rubripirellula</taxon>
    </lineage>
</organism>
<keyword evidence="1" id="KW-0808">Transferase</keyword>
<keyword evidence="2" id="KW-1185">Reference proteome</keyword>
<dbReference type="RefSeq" id="WP_145168441.1">
    <property type="nucleotide sequence ID" value="NZ_CP036525.1"/>
</dbReference>
<dbReference type="InterPro" id="IPR018641">
    <property type="entry name" value="Trfase_1_rSAM/seldom-assoc"/>
</dbReference>
<dbReference type="Pfam" id="PF09837">
    <property type="entry name" value="DUF2064"/>
    <property type="match status" value="1"/>
</dbReference>
<dbReference type="SUPFAM" id="SSF53448">
    <property type="entry name" value="Nucleotide-diphospho-sugar transferases"/>
    <property type="match status" value="1"/>
</dbReference>
<evidence type="ECO:0000313" key="2">
    <source>
        <dbReference type="Proteomes" id="UP000318538"/>
    </source>
</evidence>
<dbReference type="NCBIfam" id="TIGR04282">
    <property type="entry name" value="glyco_like_cofC"/>
    <property type="match status" value="1"/>
</dbReference>
<dbReference type="EMBL" id="CP036525">
    <property type="protein sequence ID" value="QDT02675.1"/>
    <property type="molecule type" value="Genomic_DNA"/>
</dbReference>
<dbReference type="PANTHER" id="PTHR36529">
    <property type="entry name" value="SLL1095 PROTEIN"/>
    <property type="match status" value="1"/>
</dbReference>
<sequence length="268" mass="29368">MSNDADCSDTAAIPLGNQRLGLMMKYWHPGKVKTRLGATIGYEQAANLHRFFVRQLCDALPKCGSARSLVLADRSDADALQQAIQAWQVGNQWDVEFQCPGDLGNRMEAWFRTHLTADSTDPSTAATDHPHSAILIGADCPLLNQSSIDAAWRTLEHADVVLGPAVDGGYYLIGIRGSSETLPAIHTWFSDVPWSTDRVLPITLQRIRQSGHKVVLLEPREDIDTIDELTRLCQQLRSQQSHADASTDLLLKSIESVLPTGSPPGHPS</sequence>
<keyword evidence="1" id="KW-0548">Nucleotidyltransferase</keyword>
<proteinExistence type="predicted"/>
<protein>
    <submittedName>
        <fullName evidence="1">2-phospho-L-lactate guanylyltransferase</fullName>
        <ecNumber evidence="1">2.7.7.68</ecNumber>
    </submittedName>
</protein>
<name>A0A517N6B0_9BACT</name>
<dbReference type="OrthoDB" id="9810303at2"/>
<dbReference type="Proteomes" id="UP000318538">
    <property type="component" value="Chromosome"/>
</dbReference>